<dbReference type="RefSeq" id="WP_119034096.1">
    <property type="nucleotide sequence ID" value="NZ_QXDC01000002.1"/>
</dbReference>
<dbReference type="EMBL" id="QXDC01000002">
    <property type="protein sequence ID" value="RIA45566.1"/>
    <property type="molecule type" value="Genomic_DNA"/>
</dbReference>
<evidence type="ECO:0000313" key="2">
    <source>
        <dbReference type="Proteomes" id="UP000266568"/>
    </source>
</evidence>
<sequence>MEKAEAAFANADFVALRAAAQALVDAEPDTARGWHLLGIALRHAHEPGLAVDAIDHAIALAPTDANLLHLRALLEAERGGASLPFYTKARDASPNDPEIVLGEAVALCEAGEIDRGLAALDAISAANPAWVKAHATLGKFLWEGGRGEHLAAPFHRAIRDRPDDPDLRTTLIALLMQAGLYGDALDEIDAARQVFGAAAWFDEVEAASASETGQIARADRAFAIAGDTPGVNAARARHALRTGRFDEAARVAERAVAYPEGKAAWPCLAAAWRLLDDPRWAWLEGDARLFGEIDLAIAPRDLETIVALLRTLHTARQPPLDQSLRLGTQTPGSILDRPEPEIRRLREAVSDAVHAHLAQLPSPDDSHPVLREVGRGFRFAGSWSSLLQPNGYHTSHIHPAGWFSSALYLSLPPATGDGAASFDGWLQFGAPPAELGLALPPFRRVKPRPGLLALFPSITWHGTVPFAAGDRLTIAFDVVSTAPLRQS</sequence>
<dbReference type="InterPro" id="IPR012668">
    <property type="entry name" value="CHP02466"/>
</dbReference>
<reference evidence="1 2" key="1">
    <citation type="submission" date="2018-08" db="EMBL/GenBank/DDBJ databases">
        <title>Genomic Encyclopedia of Type Strains, Phase IV (KMG-IV): sequencing the most valuable type-strain genomes for metagenomic binning, comparative biology and taxonomic classification.</title>
        <authorList>
            <person name="Goeker M."/>
        </authorList>
    </citation>
    <scope>NUCLEOTIDE SEQUENCE [LARGE SCALE GENOMIC DNA]</scope>
    <source>
        <strain evidence="1 2">DSM 25527</strain>
    </source>
</reference>
<dbReference type="Pfam" id="PF14559">
    <property type="entry name" value="TPR_19"/>
    <property type="match status" value="1"/>
</dbReference>
<dbReference type="InterPro" id="IPR011990">
    <property type="entry name" value="TPR-like_helical_dom_sf"/>
</dbReference>
<keyword evidence="2" id="KW-1185">Reference proteome</keyword>
<dbReference type="Gene3D" id="1.25.40.10">
    <property type="entry name" value="Tetratricopeptide repeat domain"/>
    <property type="match status" value="2"/>
</dbReference>
<proteinExistence type="predicted"/>
<name>A0A397P7P5_9SPHN</name>
<dbReference type="Gene3D" id="2.60.120.620">
    <property type="entry name" value="q2cbj1_9rhob like domain"/>
    <property type="match status" value="1"/>
</dbReference>
<organism evidence="1 2">
    <name type="scientific">Hephaestia caeni</name>
    <dbReference type="NCBI Taxonomy" id="645617"/>
    <lineage>
        <taxon>Bacteria</taxon>
        <taxon>Pseudomonadati</taxon>
        <taxon>Pseudomonadota</taxon>
        <taxon>Alphaproteobacteria</taxon>
        <taxon>Sphingomonadales</taxon>
        <taxon>Sphingomonadaceae</taxon>
        <taxon>Hephaestia</taxon>
    </lineage>
</organism>
<dbReference type="Proteomes" id="UP000266568">
    <property type="component" value="Unassembled WGS sequence"/>
</dbReference>
<dbReference type="AlphaFoldDB" id="A0A397P7P5"/>
<protein>
    <submittedName>
        <fullName evidence="1">Tetratricopeptide repeat protein</fullName>
    </submittedName>
</protein>
<dbReference type="SUPFAM" id="SSF48452">
    <property type="entry name" value="TPR-like"/>
    <property type="match status" value="1"/>
</dbReference>
<dbReference type="Pfam" id="PF13759">
    <property type="entry name" value="2OG-FeII_Oxy_5"/>
    <property type="match status" value="1"/>
</dbReference>
<dbReference type="OrthoDB" id="9783136at2"/>
<accession>A0A397P7P5</accession>
<comment type="caution">
    <text evidence="1">The sequence shown here is derived from an EMBL/GenBank/DDBJ whole genome shotgun (WGS) entry which is preliminary data.</text>
</comment>
<evidence type="ECO:0000313" key="1">
    <source>
        <dbReference type="EMBL" id="RIA45566.1"/>
    </source>
</evidence>
<gene>
    <name evidence="1" type="ORF">DFR49_0086</name>
</gene>